<dbReference type="GO" id="GO:0009904">
    <property type="term" value="P:chloroplast accumulation movement"/>
    <property type="evidence" value="ECO:0007669"/>
    <property type="project" value="TreeGrafter"/>
</dbReference>
<organism evidence="5 6">
    <name type="scientific">Fraxinus pennsylvanica</name>
    <dbReference type="NCBI Taxonomy" id="56036"/>
    <lineage>
        <taxon>Eukaryota</taxon>
        <taxon>Viridiplantae</taxon>
        <taxon>Streptophyta</taxon>
        <taxon>Embryophyta</taxon>
        <taxon>Tracheophyta</taxon>
        <taxon>Spermatophyta</taxon>
        <taxon>Magnoliopsida</taxon>
        <taxon>eudicotyledons</taxon>
        <taxon>Gunneridae</taxon>
        <taxon>Pentapetalae</taxon>
        <taxon>asterids</taxon>
        <taxon>lamiids</taxon>
        <taxon>Lamiales</taxon>
        <taxon>Oleaceae</taxon>
        <taxon>Oleeae</taxon>
        <taxon>Fraxinus</taxon>
    </lineage>
</organism>
<evidence type="ECO:0000256" key="3">
    <source>
        <dbReference type="SAM" id="Coils"/>
    </source>
</evidence>
<dbReference type="AlphaFoldDB" id="A0AAD2AA30"/>
<name>A0AAD2AA30_9LAMI</name>
<dbReference type="Proteomes" id="UP000834106">
    <property type="component" value="Chromosome 20"/>
</dbReference>
<dbReference type="GO" id="GO:0005829">
    <property type="term" value="C:cytosol"/>
    <property type="evidence" value="ECO:0007669"/>
    <property type="project" value="TreeGrafter"/>
</dbReference>
<protein>
    <submittedName>
        <fullName evidence="5">Uncharacterized protein</fullName>
    </submittedName>
</protein>
<evidence type="ECO:0000313" key="6">
    <source>
        <dbReference type="Proteomes" id="UP000834106"/>
    </source>
</evidence>
<feature type="coiled-coil region" evidence="3">
    <location>
        <begin position="347"/>
        <end position="374"/>
    </location>
</feature>
<comment type="similarity">
    <text evidence="1">Belongs to the WEB family.</text>
</comment>
<keyword evidence="2 3" id="KW-0175">Coiled coil</keyword>
<dbReference type="GO" id="GO:0009903">
    <property type="term" value="P:chloroplast avoidance movement"/>
    <property type="evidence" value="ECO:0007669"/>
    <property type="project" value="TreeGrafter"/>
</dbReference>
<dbReference type="InterPro" id="IPR008545">
    <property type="entry name" value="Web"/>
</dbReference>
<dbReference type="EMBL" id="OU503055">
    <property type="protein sequence ID" value="CAI9783993.1"/>
    <property type="molecule type" value="Genomic_DNA"/>
</dbReference>
<gene>
    <name evidence="5" type="ORF">FPE_LOCUS31423</name>
</gene>
<dbReference type="Pfam" id="PF05701">
    <property type="entry name" value="WEMBL"/>
    <property type="match status" value="1"/>
</dbReference>
<evidence type="ECO:0000256" key="4">
    <source>
        <dbReference type="SAM" id="MobiDB-lite"/>
    </source>
</evidence>
<feature type="region of interest" description="Disordered" evidence="4">
    <location>
        <begin position="53"/>
        <end position="98"/>
    </location>
</feature>
<evidence type="ECO:0000256" key="1">
    <source>
        <dbReference type="ARBA" id="ARBA00005485"/>
    </source>
</evidence>
<feature type="region of interest" description="Disordered" evidence="4">
    <location>
        <begin position="524"/>
        <end position="545"/>
    </location>
</feature>
<dbReference type="PANTHER" id="PTHR32054:SF3">
    <property type="entry name" value="HEAVY CHAIN, PUTATIVE, EXPRESSED-RELATED"/>
    <property type="match status" value="1"/>
</dbReference>
<feature type="coiled-coil region" evidence="3">
    <location>
        <begin position="162"/>
        <end position="210"/>
    </location>
</feature>
<accession>A0AAD2AA30</accession>
<feature type="coiled-coil region" evidence="3">
    <location>
        <begin position="588"/>
        <end position="632"/>
    </location>
</feature>
<dbReference type="PANTHER" id="PTHR32054">
    <property type="entry name" value="HEAVY CHAIN, PUTATIVE, EXPRESSED-RELATED-RELATED"/>
    <property type="match status" value="1"/>
</dbReference>
<evidence type="ECO:0000313" key="5">
    <source>
        <dbReference type="EMBL" id="CAI9783993.1"/>
    </source>
</evidence>
<proteinExistence type="inferred from homology"/>
<keyword evidence="6" id="KW-1185">Reference proteome</keyword>
<feature type="compositionally biased region" description="Low complexity" evidence="4">
    <location>
        <begin position="62"/>
        <end position="83"/>
    </location>
</feature>
<reference evidence="5" key="1">
    <citation type="submission" date="2023-05" db="EMBL/GenBank/DDBJ databases">
        <authorList>
            <person name="Huff M."/>
        </authorList>
    </citation>
    <scope>NUCLEOTIDE SEQUENCE</scope>
</reference>
<sequence length="640" mass="71494">MNILPKGRVALSPLYFASPSISAFQGHHFLSQFDEHLAHEFDKKLKPYSEKGQNIMEGQNGSGSPRSVGSPGSVSSPTSKGTPRSTSSPKQDVGEIDTRAPFQSVKAAVSLFGEAGASPRTSAVKKTQTPEERVLEKETQHHLTLKELEYYREQLRSADIAKAQALRDLKKANRTLQELTNKLENLSESKQAAFEATEAANKRAKELEEQKSIRAQLGDDAWRVDVNSERELYKASAGELISTKQELTNLRQDFDAALEAKLAAFQEEEEAQHTTKVNQERLSQLSKEVSSLRETLGQVKLASIQAQEQHLKLIAEKEVRLLNHKTAKEEVDKKIMGMKAEYDPELGENLEQKLEETTEAIKVLQEQLNDVKASDLTSLRTTASELDDVKRTLQEVVAEENPLRSSVELLKLELENVKRERSESKKKAIEAESAAESMQTDLAKSKTELEAVISGETKSDDIHLALEQQLTEAENARLEAEEMKKKAEVLEQEAEEARIVTNETEKKLQIALKEAEKAMAAERLADDQIYNSPKPDSSGGSGRRIKLSVEEFESLKKKIEEIGHEADVKVATAMAQVEAINASEKEWLKKVETTLEESEDLQSEIEDAIKRAEMAEAAKKVVEGELQKWRQKEQNEIGES</sequence>
<feature type="coiled-coil region" evidence="3">
    <location>
        <begin position="407"/>
        <end position="434"/>
    </location>
</feature>
<evidence type="ECO:0000256" key="2">
    <source>
        <dbReference type="ARBA" id="ARBA00023054"/>
    </source>
</evidence>